<feature type="chain" id="PRO_5046544857" evidence="2">
    <location>
        <begin position="32"/>
        <end position="540"/>
    </location>
</feature>
<evidence type="ECO:0000259" key="3">
    <source>
        <dbReference type="PROSITE" id="PS50234"/>
    </source>
</evidence>
<proteinExistence type="predicted"/>
<dbReference type="SMART" id="SM00327">
    <property type="entry name" value="VWA"/>
    <property type="match status" value="1"/>
</dbReference>
<feature type="signal peptide" evidence="2">
    <location>
        <begin position="1"/>
        <end position="31"/>
    </location>
</feature>
<gene>
    <name evidence="4" type="ORF">K5V21_00500</name>
</gene>
<dbReference type="SUPFAM" id="SSF53300">
    <property type="entry name" value="vWA-like"/>
    <property type="match status" value="1"/>
</dbReference>
<dbReference type="CDD" id="cd00198">
    <property type="entry name" value="vWFA"/>
    <property type="match status" value="1"/>
</dbReference>
<dbReference type="EMBL" id="JAIKTU010000001">
    <property type="protein sequence ID" value="MBY0753923.1"/>
    <property type="molecule type" value="Genomic_DNA"/>
</dbReference>
<reference evidence="4 5" key="1">
    <citation type="journal article" date="2021" name="Cell Host Microbe">
        <title>in vivo commensal control of Clostridioides difficile virulence.</title>
        <authorList>
            <person name="Girinathan B.P."/>
            <person name="Dibenedetto N."/>
            <person name="Worley J.N."/>
            <person name="Peltier J."/>
            <person name="Arrieta-Ortiz M.L."/>
            <person name="Rupa Christinal Immanuel S."/>
            <person name="Lavin R."/>
            <person name="Delaney M.L."/>
            <person name="Cummins C."/>
            <person name="Hoffmann M."/>
            <person name="Luo Y."/>
            <person name="Gonzalez-Escalona N."/>
            <person name="Allard M."/>
            <person name="Onderdonk A.B."/>
            <person name="Gerber G.K."/>
            <person name="Sonenshein A.L."/>
            <person name="Baliga N."/>
            <person name="Dupuy B."/>
            <person name="Bry L."/>
        </authorList>
    </citation>
    <scope>NUCLEOTIDE SEQUENCE [LARGE SCALE GENOMIC DNA]</scope>
    <source>
        <strain evidence="4 5">DSM 599</strain>
    </source>
</reference>
<dbReference type="InterPro" id="IPR050525">
    <property type="entry name" value="ECM_Assembly_Org"/>
</dbReference>
<dbReference type="InterPro" id="IPR002035">
    <property type="entry name" value="VWF_A"/>
</dbReference>
<name>A0ABS7KSY6_CLOSR</name>
<dbReference type="InterPro" id="IPR036465">
    <property type="entry name" value="vWFA_dom_sf"/>
</dbReference>
<keyword evidence="2" id="KW-0732">Signal</keyword>
<accession>A0ABS7KSY6</accession>
<sequence length="540" mass="60597">MRKQKRKFKFKKMAIALAFILCNCFLINAMAEPYSQANNSKQDKINREQETNGIKNSKTATPTGVEGEYEIELKVSGTPRTKTVPVDIVMIMDRSGSMENDMRDLKNAMRRFTSSILDEEKGVKDSRISVIGFSGSASVLHDFSNNAENINRKISDAELLWSGTNAQAAWLKAYDQLAKARQGANKYVLFFTDGLPNKTSSGRDAVESAVSAYNSVVEKYNGINAYSIGLIRNVSSYEKEEARSFLRRVQNQEAGPHFIEGKEINLDGIYAKIADNIKTETAMANGAIITDEVTKEFEIVNNGADAKVYKALEDGKEVLLDINPTVIGNKLSWDLGNIGTEGRIIRFKIRLKDEYYGIGDKEIPTNVEATMNYTNPEGNENTITFEKPTVNVPYKKGKITVIKEVKNNTGLTAPKDDNFNISLTGKENIGEYSVKLKDGETKILNFTLKHSDAKVSSETLKSKDFLNIGEYDIREIVPMNYELEGIYVGSTKLNKDMIKDNKFTINNTNNNITIKVVNKYVNDKYFYDKAEKENVLELKK</sequence>
<feature type="domain" description="VWFA" evidence="3">
    <location>
        <begin position="87"/>
        <end position="277"/>
    </location>
</feature>
<feature type="compositionally biased region" description="Polar residues" evidence="1">
    <location>
        <begin position="51"/>
        <end position="61"/>
    </location>
</feature>
<evidence type="ECO:0000313" key="4">
    <source>
        <dbReference type="EMBL" id="MBY0753923.1"/>
    </source>
</evidence>
<comment type="caution">
    <text evidence="4">The sequence shown here is derived from an EMBL/GenBank/DDBJ whole genome shotgun (WGS) entry which is preliminary data.</text>
</comment>
<keyword evidence="5" id="KW-1185">Reference proteome</keyword>
<evidence type="ECO:0000256" key="2">
    <source>
        <dbReference type="SAM" id="SignalP"/>
    </source>
</evidence>
<feature type="compositionally biased region" description="Basic and acidic residues" evidence="1">
    <location>
        <begin position="41"/>
        <end position="50"/>
    </location>
</feature>
<protein>
    <submittedName>
        <fullName evidence="4">VWA domain-containing protein</fullName>
    </submittedName>
</protein>
<feature type="region of interest" description="Disordered" evidence="1">
    <location>
        <begin position="40"/>
        <end position="61"/>
    </location>
</feature>
<dbReference type="PROSITE" id="PS50234">
    <property type="entry name" value="VWFA"/>
    <property type="match status" value="1"/>
</dbReference>
<evidence type="ECO:0000256" key="1">
    <source>
        <dbReference type="SAM" id="MobiDB-lite"/>
    </source>
</evidence>
<dbReference type="RefSeq" id="WP_221858272.1">
    <property type="nucleotide sequence ID" value="NZ_JAIKTU010000001.1"/>
</dbReference>
<dbReference type="Pfam" id="PF13519">
    <property type="entry name" value="VWA_2"/>
    <property type="match status" value="1"/>
</dbReference>
<evidence type="ECO:0000313" key="5">
    <source>
        <dbReference type="Proteomes" id="UP001299068"/>
    </source>
</evidence>
<dbReference type="PANTHER" id="PTHR24020">
    <property type="entry name" value="COLLAGEN ALPHA"/>
    <property type="match status" value="1"/>
</dbReference>
<organism evidence="4 5">
    <name type="scientific">Clostridium sardiniense</name>
    <name type="common">Clostridium absonum</name>
    <dbReference type="NCBI Taxonomy" id="29369"/>
    <lineage>
        <taxon>Bacteria</taxon>
        <taxon>Bacillati</taxon>
        <taxon>Bacillota</taxon>
        <taxon>Clostridia</taxon>
        <taxon>Eubacteriales</taxon>
        <taxon>Clostridiaceae</taxon>
        <taxon>Clostridium</taxon>
    </lineage>
</organism>
<dbReference type="Gene3D" id="3.40.50.410">
    <property type="entry name" value="von Willebrand factor, type A domain"/>
    <property type="match status" value="1"/>
</dbReference>
<dbReference type="Proteomes" id="UP001299068">
    <property type="component" value="Unassembled WGS sequence"/>
</dbReference>